<dbReference type="GO" id="GO:0006355">
    <property type="term" value="P:regulation of DNA-templated transcription"/>
    <property type="evidence" value="ECO:0007669"/>
    <property type="project" value="InterPro"/>
</dbReference>
<organism evidence="8 9">
    <name type="scientific">Gemmiger formicilis</name>
    <dbReference type="NCBI Taxonomy" id="745368"/>
    <lineage>
        <taxon>Bacteria</taxon>
        <taxon>Bacillati</taxon>
        <taxon>Bacillota</taxon>
        <taxon>Clostridia</taxon>
        <taxon>Eubacteriales</taxon>
        <taxon>Gemmiger</taxon>
    </lineage>
</organism>
<dbReference type="InterPro" id="IPR036388">
    <property type="entry name" value="WH-like_DNA-bd_sf"/>
</dbReference>
<dbReference type="Gene3D" id="1.10.10.10">
    <property type="entry name" value="Winged helix-like DNA-binding domain superfamily/Winged helix DNA-binding domain"/>
    <property type="match status" value="1"/>
</dbReference>
<dbReference type="RefSeq" id="WP_078785597.1">
    <property type="nucleotide sequence ID" value="NZ_FUYF01000044.1"/>
</dbReference>
<dbReference type="GO" id="GO:0032993">
    <property type="term" value="C:protein-DNA complex"/>
    <property type="evidence" value="ECO:0007669"/>
    <property type="project" value="TreeGrafter"/>
</dbReference>
<sequence length="95" mass="10874">MRYYKNLSIDESNRTVKKEGQSIHLTAMEYQLFVTLLDHSGRVCSRNLLLSSAWHITTPIQTRTVDVHIAKLRKKLDLGQNDLKTVTRQGYALSG</sequence>
<dbReference type="Pfam" id="PF00486">
    <property type="entry name" value="Trans_reg_C"/>
    <property type="match status" value="1"/>
</dbReference>
<dbReference type="GO" id="GO:0000976">
    <property type="term" value="F:transcription cis-regulatory region binding"/>
    <property type="evidence" value="ECO:0007669"/>
    <property type="project" value="TreeGrafter"/>
</dbReference>
<reference evidence="8 9" key="1">
    <citation type="submission" date="2017-02" db="EMBL/GenBank/DDBJ databases">
        <authorList>
            <person name="Peterson S.W."/>
        </authorList>
    </citation>
    <scope>NUCLEOTIDE SEQUENCE [LARGE SCALE GENOMIC DNA]</scope>
    <source>
        <strain evidence="8 9">ATCC 27749</strain>
    </source>
</reference>
<keyword evidence="1" id="KW-0597">Phosphoprotein</keyword>
<dbReference type="InterPro" id="IPR039420">
    <property type="entry name" value="WalR-like"/>
</dbReference>
<dbReference type="AlphaFoldDB" id="A0A1T4Y7R3"/>
<dbReference type="GeneID" id="93339228"/>
<protein>
    <submittedName>
        <fullName evidence="8">Transcriptional regulatory protein, C terminal</fullName>
    </submittedName>
</protein>
<dbReference type="EMBL" id="FUYF01000044">
    <property type="protein sequence ID" value="SKA97568.1"/>
    <property type="molecule type" value="Genomic_DNA"/>
</dbReference>
<dbReference type="SUPFAM" id="SSF46894">
    <property type="entry name" value="C-terminal effector domain of the bipartite response regulators"/>
    <property type="match status" value="1"/>
</dbReference>
<evidence type="ECO:0000256" key="6">
    <source>
        <dbReference type="PROSITE-ProRule" id="PRU01091"/>
    </source>
</evidence>
<dbReference type="SMART" id="SM00862">
    <property type="entry name" value="Trans_reg_C"/>
    <property type="match status" value="1"/>
</dbReference>
<feature type="DNA-binding region" description="OmpR/PhoB-type" evidence="6">
    <location>
        <begin position="1"/>
        <end position="95"/>
    </location>
</feature>
<keyword evidence="3" id="KW-0805">Transcription regulation</keyword>
<dbReference type="OrthoDB" id="1858989at2"/>
<dbReference type="InterPro" id="IPR016032">
    <property type="entry name" value="Sig_transdc_resp-reg_C-effctor"/>
</dbReference>
<evidence type="ECO:0000313" key="9">
    <source>
        <dbReference type="Proteomes" id="UP000190286"/>
    </source>
</evidence>
<feature type="domain" description="OmpR/PhoB-type" evidence="7">
    <location>
        <begin position="1"/>
        <end position="95"/>
    </location>
</feature>
<gene>
    <name evidence="8" type="ORF">SAMN02745178_02812</name>
</gene>
<evidence type="ECO:0000313" key="8">
    <source>
        <dbReference type="EMBL" id="SKA97568.1"/>
    </source>
</evidence>
<evidence type="ECO:0000256" key="2">
    <source>
        <dbReference type="ARBA" id="ARBA00023012"/>
    </source>
</evidence>
<keyword evidence="5" id="KW-0804">Transcription</keyword>
<dbReference type="PANTHER" id="PTHR48111:SF1">
    <property type="entry name" value="TWO-COMPONENT RESPONSE REGULATOR ORR33"/>
    <property type="match status" value="1"/>
</dbReference>
<evidence type="ECO:0000256" key="1">
    <source>
        <dbReference type="ARBA" id="ARBA00022553"/>
    </source>
</evidence>
<evidence type="ECO:0000256" key="4">
    <source>
        <dbReference type="ARBA" id="ARBA00023125"/>
    </source>
</evidence>
<evidence type="ECO:0000259" key="7">
    <source>
        <dbReference type="PROSITE" id="PS51755"/>
    </source>
</evidence>
<dbReference type="GO" id="GO:0005829">
    <property type="term" value="C:cytosol"/>
    <property type="evidence" value="ECO:0007669"/>
    <property type="project" value="TreeGrafter"/>
</dbReference>
<dbReference type="Proteomes" id="UP000190286">
    <property type="component" value="Unassembled WGS sequence"/>
</dbReference>
<keyword evidence="9" id="KW-1185">Reference proteome</keyword>
<keyword evidence="4 6" id="KW-0238">DNA-binding</keyword>
<name>A0A1T4Y7R3_9FIRM</name>
<dbReference type="STRING" id="745368.SAMN02745178_02812"/>
<keyword evidence="2" id="KW-0902">Two-component regulatory system</keyword>
<proteinExistence type="predicted"/>
<dbReference type="GO" id="GO:0000156">
    <property type="term" value="F:phosphorelay response regulator activity"/>
    <property type="evidence" value="ECO:0007669"/>
    <property type="project" value="TreeGrafter"/>
</dbReference>
<accession>A0A1T4Y7R3</accession>
<dbReference type="InterPro" id="IPR001867">
    <property type="entry name" value="OmpR/PhoB-type_DNA-bd"/>
</dbReference>
<dbReference type="CDD" id="cd00383">
    <property type="entry name" value="trans_reg_C"/>
    <property type="match status" value="1"/>
</dbReference>
<evidence type="ECO:0000256" key="5">
    <source>
        <dbReference type="ARBA" id="ARBA00023163"/>
    </source>
</evidence>
<dbReference type="PROSITE" id="PS51755">
    <property type="entry name" value="OMPR_PHOB"/>
    <property type="match status" value="1"/>
</dbReference>
<evidence type="ECO:0000256" key="3">
    <source>
        <dbReference type="ARBA" id="ARBA00023015"/>
    </source>
</evidence>
<dbReference type="PANTHER" id="PTHR48111">
    <property type="entry name" value="REGULATOR OF RPOS"/>
    <property type="match status" value="1"/>
</dbReference>